<dbReference type="NCBIfam" id="TIGR02937">
    <property type="entry name" value="sigma70-ECF"/>
    <property type="match status" value="1"/>
</dbReference>
<dbReference type="OrthoDB" id="5518337at2"/>
<dbReference type="SUPFAM" id="SSF88946">
    <property type="entry name" value="Sigma2 domain of RNA polymerase sigma factors"/>
    <property type="match status" value="1"/>
</dbReference>
<dbReference type="InterPro" id="IPR039425">
    <property type="entry name" value="RNA_pol_sigma-70-like"/>
</dbReference>
<name>A0A1M5DGE6_STRHI</name>
<feature type="domain" description="RNA polymerase sigma-70 region 2" evidence="6">
    <location>
        <begin position="39"/>
        <end position="104"/>
    </location>
</feature>
<comment type="similarity">
    <text evidence="1">Belongs to the sigma-70 factor family. ECF subfamily.</text>
</comment>
<dbReference type="AlphaFoldDB" id="A0A1M5DGE6"/>
<dbReference type="GO" id="GO:0003677">
    <property type="term" value="F:DNA binding"/>
    <property type="evidence" value="ECO:0007669"/>
    <property type="project" value="InterPro"/>
</dbReference>
<evidence type="ECO:0000259" key="6">
    <source>
        <dbReference type="Pfam" id="PF04542"/>
    </source>
</evidence>
<dbReference type="STRING" id="2017.SAMN05444320_104443"/>
<evidence type="ECO:0000256" key="1">
    <source>
        <dbReference type="ARBA" id="ARBA00010641"/>
    </source>
</evidence>
<evidence type="ECO:0000256" key="4">
    <source>
        <dbReference type="ARBA" id="ARBA00023163"/>
    </source>
</evidence>
<evidence type="ECO:0000313" key="9">
    <source>
        <dbReference type="Proteomes" id="UP000184501"/>
    </source>
</evidence>
<dbReference type="InterPro" id="IPR013324">
    <property type="entry name" value="RNA_pol_sigma_r3/r4-like"/>
</dbReference>
<protein>
    <submittedName>
        <fullName evidence="8">RNA polymerase sigma-70 factor, ECF subfamily</fullName>
    </submittedName>
</protein>
<keyword evidence="2" id="KW-0805">Transcription regulation</keyword>
<gene>
    <name evidence="8" type="ORF">SAMN05444320_104443</name>
</gene>
<proteinExistence type="inferred from homology"/>
<evidence type="ECO:0000259" key="7">
    <source>
        <dbReference type="Pfam" id="PF08281"/>
    </source>
</evidence>
<feature type="compositionally biased region" description="Basic and acidic residues" evidence="5">
    <location>
        <begin position="15"/>
        <end position="28"/>
    </location>
</feature>
<feature type="compositionally biased region" description="Gly residues" evidence="5">
    <location>
        <begin position="195"/>
        <end position="208"/>
    </location>
</feature>
<dbReference type="InterPro" id="IPR014284">
    <property type="entry name" value="RNA_pol_sigma-70_dom"/>
</dbReference>
<dbReference type="InterPro" id="IPR007627">
    <property type="entry name" value="RNA_pol_sigma70_r2"/>
</dbReference>
<evidence type="ECO:0000313" key="8">
    <source>
        <dbReference type="EMBL" id="SHF65996.1"/>
    </source>
</evidence>
<evidence type="ECO:0000256" key="3">
    <source>
        <dbReference type="ARBA" id="ARBA00023082"/>
    </source>
</evidence>
<evidence type="ECO:0000256" key="2">
    <source>
        <dbReference type="ARBA" id="ARBA00023015"/>
    </source>
</evidence>
<sequence length="208" mass="22658">MSSTKGLAGAVAEVADGRPPDDGRPRLSGRDPKVVFAELFDAHAGGLRGYLAGRVGEHLADDLVSETFLIAFRRRDSYDPEREPIRGWLYGIATNVLRNHRRQEIRGFQATARAATLGLPEEPHETRVVARVDAEHRMRQLAGAVAELTDEERDVLFLTSWAGLEPTEVAAALDVPPSTVRSRLHRLRRKLRAGGPAGTTSGGEGHDA</sequence>
<dbReference type="GO" id="GO:0006352">
    <property type="term" value="P:DNA-templated transcription initiation"/>
    <property type="evidence" value="ECO:0007669"/>
    <property type="project" value="InterPro"/>
</dbReference>
<reference evidence="8 9" key="1">
    <citation type="submission" date="2016-11" db="EMBL/GenBank/DDBJ databases">
        <authorList>
            <person name="Jaros S."/>
            <person name="Januszkiewicz K."/>
            <person name="Wedrychowicz H."/>
        </authorList>
    </citation>
    <scope>NUCLEOTIDE SEQUENCE [LARGE SCALE GENOMIC DNA]</scope>
    <source>
        <strain evidence="8 9">DSM 44523</strain>
    </source>
</reference>
<feature type="domain" description="RNA polymerase sigma factor 70 region 4 type 2" evidence="7">
    <location>
        <begin position="139"/>
        <end position="191"/>
    </location>
</feature>
<dbReference type="InterPro" id="IPR013325">
    <property type="entry name" value="RNA_pol_sigma_r2"/>
</dbReference>
<feature type="region of interest" description="Disordered" evidence="5">
    <location>
        <begin position="1"/>
        <end position="28"/>
    </location>
</feature>
<dbReference type="Gene3D" id="1.10.10.10">
    <property type="entry name" value="Winged helix-like DNA-binding domain superfamily/Winged helix DNA-binding domain"/>
    <property type="match status" value="1"/>
</dbReference>
<accession>A0A1M5DGE6</accession>
<keyword evidence="4" id="KW-0804">Transcription</keyword>
<dbReference type="Gene3D" id="1.10.1740.10">
    <property type="match status" value="1"/>
</dbReference>
<keyword evidence="3" id="KW-0731">Sigma factor</keyword>
<organism evidence="8 9">
    <name type="scientific">Streptoalloteichus hindustanus</name>
    <dbReference type="NCBI Taxonomy" id="2017"/>
    <lineage>
        <taxon>Bacteria</taxon>
        <taxon>Bacillati</taxon>
        <taxon>Actinomycetota</taxon>
        <taxon>Actinomycetes</taxon>
        <taxon>Pseudonocardiales</taxon>
        <taxon>Pseudonocardiaceae</taxon>
        <taxon>Streptoalloteichus</taxon>
    </lineage>
</organism>
<dbReference type="PANTHER" id="PTHR43133">
    <property type="entry name" value="RNA POLYMERASE ECF-TYPE SIGMA FACTO"/>
    <property type="match status" value="1"/>
</dbReference>
<evidence type="ECO:0000256" key="5">
    <source>
        <dbReference type="SAM" id="MobiDB-lite"/>
    </source>
</evidence>
<dbReference type="EMBL" id="FQVN01000004">
    <property type="protein sequence ID" value="SHF65996.1"/>
    <property type="molecule type" value="Genomic_DNA"/>
</dbReference>
<dbReference type="RefSeq" id="WP_073483892.1">
    <property type="nucleotide sequence ID" value="NZ_FQVN01000004.1"/>
</dbReference>
<dbReference type="SUPFAM" id="SSF88659">
    <property type="entry name" value="Sigma3 and sigma4 domains of RNA polymerase sigma factors"/>
    <property type="match status" value="1"/>
</dbReference>
<dbReference type="PANTHER" id="PTHR43133:SF25">
    <property type="entry name" value="RNA POLYMERASE SIGMA FACTOR RFAY-RELATED"/>
    <property type="match status" value="1"/>
</dbReference>
<dbReference type="InterPro" id="IPR036388">
    <property type="entry name" value="WH-like_DNA-bd_sf"/>
</dbReference>
<feature type="region of interest" description="Disordered" evidence="5">
    <location>
        <begin position="187"/>
        <end position="208"/>
    </location>
</feature>
<dbReference type="Proteomes" id="UP000184501">
    <property type="component" value="Unassembled WGS sequence"/>
</dbReference>
<keyword evidence="9" id="KW-1185">Reference proteome</keyword>
<dbReference type="Pfam" id="PF04542">
    <property type="entry name" value="Sigma70_r2"/>
    <property type="match status" value="1"/>
</dbReference>
<dbReference type="GO" id="GO:0016987">
    <property type="term" value="F:sigma factor activity"/>
    <property type="evidence" value="ECO:0007669"/>
    <property type="project" value="UniProtKB-KW"/>
</dbReference>
<dbReference type="Pfam" id="PF08281">
    <property type="entry name" value="Sigma70_r4_2"/>
    <property type="match status" value="1"/>
</dbReference>
<dbReference type="InterPro" id="IPR013249">
    <property type="entry name" value="RNA_pol_sigma70_r4_t2"/>
</dbReference>